<dbReference type="Proteomes" id="UP000053240">
    <property type="component" value="Unassembled WGS sequence"/>
</dbReference>
<dbReference type="Pfam" id="PF03137">
    <property type="entry name" value="OATP"/>
    <property type="match status" value="1"/>
</dbReference>
<keyword evidence="3" id="KW-1003">Cell membrane</keyword>
<comment type="subcellular location">
    <subcellularLocation>
        <location evidence="1">Cell membrane</location>
        <topology evidence="1">Multi-pass membrane protein</topology>
    </subcellularLocation>
</comment>
<dbReference type="GO" id="GO:0043252">
    <property type="term" value="P:sodium-independent organic anion transport"/>
    <property type="evidence" value="ECO:0007669"/>
    <property type="project" value="TreeGrafter"/>
</dbReference>
<dbReference type="InterPro" id="IPR004156">
    <property type="entry name" value="OATP"/>
</dbReference>
<accession>A0A194RD13</accession>
<dbReference type="InterPro" id="IPR036259">
    <property type="entry name" value="MFS_trans_sf"/>
</dbReference>
<dbReference type="PANTHER" id="PTHR11388:SF158">
    <property type="entry name" value="ORGANIC ANION TRANSPORTING POLYPEPTIDE 33EB"/>
    <property type="match status" value="1"/>
</dbReference>
<feature type="transmembrane region" description="Helical" evidence="8">
    <location>
        <begin position="638"/>
        <end position="656"/>
    </location>
</feature>
<evidence type="ECO:0000256" key="2">
    <source>
        <dbReference type="ARBA" id="ARBA00009657"/>
    </source>
</evidence>
<feature type="transmembrane region" description="Helical" evidence="8">
    <location>
        <begin position="304"/>
        <end position="322"/>
    </location>
</feature>
<dbReference type="AlphaFoldDB" id="A0A194RD13"/>
<keyword evidence="6 8" id="KW-0472">Membrane</keyword>
<evidence type="ECO:0000256" key="1">
    <source>
        <dbReference type="ARBA" id="ARBA00004651"/>
    </source>
</evidence>
<feature type="transmembrane region" description="Helical" evidence="8">
    <location>
        <begin position="575"/>
        <end position="598"/>
    </location>
</feature>
<feature type="transmembrane region" description="Helical" evidence="8">
    <location>
        <begin position="181"/>
        <end position="203"/>
    </location>
</feature>
<feature type="transmembrane region" description="Helical" evidence="8">
    <location>
        <begin position="610"/>
        <end position="632"/>
    </location>
</feature>
<feature type="domain" description="Kazal-like" evidence="9">
    <location>
        <begin position="368"/>
        <end position="426"/>
    </location>
</feature>
<evidence type="ECO:0000256" key="6">
    <source>
        <dbReference type="ARBA" id="ARBA00023136"/>
    </source>
</evidence>
<keyword evidence="5 8" id="KW-1133">Transmembrane helix</keyword>
<evidence type="ECO:0000259" key="9">
    <source>
        <dbReference type="PROSITE" id="PS51465"/>
    </source>
</evidence>
<feature type="transmembrane region" description="Helical" evidence="8">
    <location>
        <begin position="449"/>
        <end position="473"/>
    </location>
</feature>
<proteinExistence type="inferred from homology"/>
<organism evidence="10 11">
    <name type="scientific">Papilio machaon</name>
    <name type="common">Old World swallowtail butterfly</name>
    <dbReference type="NCBI Taxonomy" id="76193"/>
    <lineage>
        <taxon>Eukaryota</taxon>
        <taxon>Metazoa</taxon>
        <taxon>Ecdysozoa</taxon>
        <taxon>Arthropoda</taxon>
        <taxon>Hexapoda</taxon>
        <taxon>Insecta</taxon>
        <taxon>Pterygota</taxon>
        <taxon>Neoptera</taxon>
        <taxon>Endopterygota</taxon>
        <taxon>Lepidoptera</taxon>
        <taxon>Glossata</taxon>
        <taxon>Ditrysia</taxon>
        <taxon>Papilionoidea</taxon>
        <taxon>Papilionidae</taxon>
        <taxon>Papilioninae</taxon>
        <taxon>Papilio</taxon>
    </lineage>
</organism>
<dbReference type="GO" id="GO:0015347">
    <property type="term" value="F:sodium-independent organic anion transmembrane transporter activity"/>
    <property type="evidence" value="ECO:0007669"/>
    <property type="project" value="TreeGrafter"/>
</dbReference>
<feature type="transmembrane region" description="Helical" evidence="8">
    <location>
        <begin position="507"/>
        <end position="527"/>
    </location>
</feature>
<gene>
    <name evidence="10" type="ORF">RR48_09436</name>
</gene>
<feature type="transmembrane region" description="Helical" evidence="8">
    <location>
        <begin position="480"/>
        <end position="501"/>
    </location>
</feature>
<evidence type="ECO:0000256" key="5">
    <source>
        <dbReference type="ARBA" id="ARBA00022989"/>
    </source>
</evidence>
<feature type="transmembrane region" description="Helical" evidence="8">
    <location>
        <begin position="334"/>
        <end position="354"/>
    </location>
</feature>
<dbReference type="SUPFAM" id="SSF103473">
    <property type="entry name" value="MFS general substrate transporter"/>
    <property type="match status" value="1"/>
</dbReference>
<comment type="similarity">
    <text evidence="2">Belongs to the organo anion transporter (TC 2.A.60) family.</text>
</comment>
<name>A0A194RD13_PAPMA</name>
<feature type="transmembrane region" description="Helical" evidence="8">
    <location>
        <begin position="94"/>
        <end position="113"/>
    </location>
</feature>
<evidence type="ECO:0000313" key="11">
    <source>
        <dbReference type="Proteomes" id="UP000053240"/>
    </source>
</evidence>
<feature type="transmembrane region" description="Helical" evidence="8">
    <location>
        <begin position="259"/>
        <end position="278"/>
    </location>
</feature>
<evidence type="ECO:0000313" key="10">
    <source>
        <dbReference type="EMBL" id="KPJ15507.1"/>
    </source>
</evidence>
<dbReference type="GO" id="GO:0016323">
    <property type="term" value="C:basolateral plasma membrane"/>
    <property type="evidence" value="ECO:0007669"/>
    <property type="project" value="TreeGrafter"/>
</dbReference>
<evidence type="ECO:0000256" key="8">
    <source>
        <dbReference type="SAM" id="Phobius"/>
    </source>
</evidence>
<dbReference type="PROSITE" id="PS51465">
    <property type="entry name" value="KAZAL_2"/>
    <property type="match status" value="1"/>
</dbReference>
<evidence type="ECO:0000256" key="7">
    <source>
        <dbReference type="ARBA" id="ARBA00023157"/>
    </source>
</evidence>
<keyword evidence="11" id="KW-1185">Reference proteome</keyword>
<sequence length="699" mass="77066">MSTSRIPDFNTVKTKVKGCLFSSTFVAESFRGIMMGIIITVTLGEVVAYRLLKQNIKAGDMPHYVTDLLILLLALLEALVSPFIGWLGSSRRRGMLMVACLVSGASALLWFALPTVTVPESIGFCNGNNTMPEFRSTFNTPIRLSIILYTFLVFGVTRIIVFCHGITYMDNRSPSRLSMHYGVLTAFRLLGLEMGYNIMTTIVETNLTIQIFMIAIGIMINALQIYLNTSKTTEEMEPKTIEDDLSFGSSVYRVFSNTLITTQMVSMGLIAAALWGFAYHQTDFLKAKYYIHVERSHSFNYAEILRYHFVILAVVYQGLTFTPPIMPSIIRLDLLTNAAKMCFFSVIVYVMLMVGCDTGSVAGLQGNSYTQPQCSQTCGCAPQWQEFAPLCVADQMTTYLSPCHAGCSGIDEVDGLQVYANCTCASFRRAIIGACSGNSCEGVYQMHQILYPSLIIFAVLYFQAQGTLLLRVVEPRDKSVLLGLAGAFIALFTFVFGHLIFIGISNLLILLLALLEALLSPFIGWLGSNRRRGVVVTTCLVSSASALMLFVLPKVAVPESVEFGLTPSTPFRLSLILYTLVVFGIPRVIIICHGIIYMDNRAPARLSMHFGVLSTYRLMSLVVAYNVLTPIVETNLTVQILLIAVSMALSGLQIYVSTPKPKEEEEEPKIIMNDTCETSPFVPNVVNTTSSLGFGKHVI</sequence>
<evidence type="ECO:0000256" key="4">
    <source>
        <dbReference type="ARBA" id="ARBA00022692"/>
    </source>
</evidence>
<reference evidence="10 11" key="1">
    <citation type="journal article" date="2015" name="Nat. Commun.">
        <title>Outbred genome sequencing and CRISPR/Cas9 gene editing in butterflies.</title>
        <authorList>
            <person name="Li X."/>
            <person name="Fan D."/>
            <person name="Zhang W."/>
            <person name="Liu G."/>
            <person name="Zhang L."/>
            <person name="Zhao L."/>
            <person name="Fang X."/>
            <person name="Chen L."/>
            <person name="Dong Y."/>
            <person name="Chen Y."/>
            <person name="Ding Y."/>
            <person name="Zhao R."/>
            <person name="Feng M."/>
            <person name="Zhu Y."/>
            <person name="Feng Y."/>
            <person name="Jiang X."/>
            <person name="Zhu D."/>
            <person name="Xiang H."/>
            <person name="Feng X."/>
            <person name="Li S."/>
            <person name="Wang J."/>
            <person name="Zhang G."/>
            <person name="Kronforst M.R."/>
            <person name="Wang W."/>
        </authorList>
    </citation>
    <scope>NUCLEOTIDE SEQUENCE [LARGE SCALE GENOMIC DNA]</scope>
    <source>
        <strain evidence="10">Ya'a_city_454_Pm</strain>
        <tissue evidence="10">Whole body</tissue>
    </source>
</reference>
<feature type="transmembrane region" description="Helical" evidence="8">
    <location>
        <begin position="64"/>
        <end position="87"/>
    </location>
</feature>
<feature type="transmembrane region" description="Helical" evidence="8">
    <location>
        <begin position="209"/>
        <end position="227"/>
    </location>
</feature>
<dbReference type="InterPro" id="IPR002350">
    <property type="entry name" value="Kazal_dom"/>
</dbReference>
<keyword evidence="7" id="KW-1015">Disulfide bond</keyword>
<dbReference type="InParanoid" id="A0A194RD13"/>
<feature type="transmembrane region" description="Helical" evidence="8">
    <location>
        <begin position="534"/>
        <end position="555"/>
    </location>
</feature>
<dbReference type="EMBL" id="KQ460367">
    <property type="protein sequence ID" value="KPJ15507.1"/>
    <property type="molecule type" value="Genomic_DNA"/>
</dbReference>
<protein>
    <submittedName>
        <fullName evidence="10">Solute carrier organic anion transporter family member 2B1</fullName>
    </submittedName>
</protein>
<evidence type="ECO:0000256" key="3">
    <source>
        <dbReference type="ARBA" id="ARBA00022475"/>
    </source>
</evidence>
<feature type="transmembrane region" description="Helical" evidence="8">
    <location>
        <begin position="146"/>
        <end position="169"/>
    </location>
</feature>
<dbReference type="PANTHER" id="PTHR11388">
    <property type="entry name" value="ORGANIC ANION TRANSPORTER"/>
    <property type="match status" value="1"/>
</dbReference>
<keyword evidence="4 8" id="KW-0812">Transmembrane</keyword>
<feature type="transmembrane region" description="Helical" evidence="8">
    <location>
        <begin position="32"/>
        <end position="52"/>
    </location>
</feature>